<dbReference type="OrthoDB" id="9771902at2"/>
<dbReference type="SUPFAM" id="SSF56112">
    <property type="entry name" value="Protein kinase-like (PK-like)"/>
    <property type="match status" value="1"/>
</dbReference>
<feature type="domain" description="Aminoglycoside phosphotransferase" evidence="1">
    <location>
        <begin position="10"/>
        <end position="230"/>
    </location>
</feature>
<reference evidence="2 3" key="1">
    <citation type="submission" date="2016-11" db="EMBL/GenBank/DDBJ databases">
        <authorList>
            <person name="Jaros S."/>
            <person name="Januszkiewicz K."/>
            <person name="Wedrychowicz H."/>
        </authorList>
    </citation>
    <scope>NUCLEOTIDE SEQUENCE [LARGE SCALE GENOMIC DNA]</scope>
    <source>
        <strain evidence="2 3">DSM 15212</strain>
    </source>
</reference>
<proteinExistence type="predicted"/>
<keyword evidence="2" id="KW-0946">Virion</keyword>
<dbReference type="PANTHER" id="PTHR39179:SF1">
    <property type="entry name" value="SPORE COAT PROTEIN I"/>
    <property type="match status" value="1"/>
</dbReference>
<dbReference type="InterPro" id="IPR014255">
    <property type="entry name" value="Spore_coat_CotS"/>
</dbReference>
<evidence type="ECO:0000313" key="3">
    <source>
        <dbReference type="Proteomes" id="UP000184465"/>
    </source>
</evidence>
<dbReference type="InterPro" id="IPR011009">
    <property type="entry name" value="Kinase-like_dom_sf"/>
</dbReference>
<dbReference type="AlphaFoldDB" id="A0A1M6KHV5"/>
<dbReference type="EMBL" id="FRAG01000003">
    <property type="protein sequence ID" value="SHJ58519.1"/>
    <property type="molecule type" value="Genomic_DNA"/>
</dbReference>
<dbReference type="Gene3D" id="3.30.200.20">
    <property type="entry name" value="Phosphorylase Kinase, domain 1"/>
    <property type="match status" value="1"/>
</dbReference>
<gene>
    <name evidence="2" type="ORF">SAMN02745912_00407</name>
</gene>
<dbReference type="NCBIfam" id="TIGR02906">
    <property type="entry name" value="spore_CotS"/>
    <property type="match status" value="1"/>
</dbReference>
<organism evidence="2 3">
    <name type="scientific">Paramaledivibacter caminithermalis (strain DSM 15212 / CIP 107654 / DViRD3)</name>
    <name type="common">Clostridium caminithermale</name>
    <dbReference type="NCBI Taxonomy" id="1121301"/>
    <lineage>
        <taxon>Bacteria</taxon>
        <taxon>Bacillati</taxon>
        <taxon>Bacillota</taxon>
        <taxon>Clostridia</taxon>
        <taxon>Peptostreptococcales</taxon>
        <taxon>Caminicellaceae</taxon>
        <taxon>Paramaledivibacter</taxon>
    </lineage>
</organism>
<accession>A0A1M6KHV5</accession>
<dbReference type="Gene3D" id="3.90.1200.10">
    <property type="match status" value="1"/>
</dbReference>
<sequence length="315" mass="37919">MKIIPRKRYYIVKTDKGTFYLKRIDYNTSQILFIHNVKEYLVYRGFKNIDRYIMAGKIPYVEHDKDIYTMTKWIKGRKYDINNSSELKKLAIALARFHNASKGYIPMKGIKCISNIGRLQEDYLEKCQDYIYIKSLVKMRTIKSKIDDLYLNNVNKLYDMGIEAVKMLQKNGYFELCNNAIKEKSLCHNNYNSNNIIIDKNGEVNILNFDNCKFELRCYDIANFIIDVMERLNWDFDKALNILKAYDYVGNLEEIEYKLMASFLQFPKDIWNIATKYYYEEYDFHKDKYYNKLKSKIEKLPYKVEFLNKYKNEFL</sequence>
<keyword evidence="2" id="KW-0167">Capsid protein</keyword>
<dbReference type="Pfam" id="PF01636">
    <property type="entry name" value="APH"/>
    <property type="match status" value="1"/>
</dbReference>
<dbReference type="Proteomes" id="UP000184465">
    <property type="component" value="Unassembled WGS sequence"/>
</dbReference>
<dbReference type="InterPro" id="IPR002575">
    <property type="entry name" value="Aminoglycoside_PTrfase"/>
</dbReference>
<name>A0A1M6KHV5_PARC5</name>
<dbReference type="InterPro" id="IPR047175">
    <property type="entry name" value="CotS-like"/>
</dbReference>
<keyword evidence="3" id="KW-1185">Reference proteome</keyword>
<evidence type="ECO:0000259" key="1">
    <source>
        <dbReference type="Pfam" id="PF01636"/>
    </source>
</evidence>
<dbReference type="PANTHER" id="PTHR39179">
    <property type="entry name" value="SPORE COAT PROTEIN I"/>
    <property type="match status" value="1"/>
</dbReference>
<dbReference type="RefSeq" id="WP_073146720.1">
    <property type="nucleotide sequence ID" value="NZ_FRAG01000003.1"/>
</dbReference>
<protein>
    <submittedName>
        <fullName evidence="2">Spore coat protein, CotS family</fullName>
    </submittedName>
</protein>
<dbReference type="GO" id="GO:0042601">
    <property type="term" value="C:endospore-forming forespore"/>
    <property type="evidence" value="ECO:0007669"/>
    <property type="project" value="TreeGrafter"/>
</dbReference>
<evidence type="ECO:0000313" key="2">
    <source>
        <dbReference type="EMBL" id="SHJ58519.1"/>
    </source>
</evidence>
<dbReference type="STRING" id="1121301.SAMN02745912_00407"/>